<accession>A0ABY2BJK2</accession>
<reference evidence="1 2" key="1">
    <citation type="journal article" date="2015" name="Stand. Genomic Sci.">
        <title>Genomic Encyclopedia of Bacterial and Archaeal Type Strains, Phase III: the genomes of soil and plant-associated and newly described type strains.</title>
        <authorList>
            <person name="Whitman W.B."/>
            <person name="Woyke T."/>
            <person name="Klenk H.P."/>
            <person name="Zhou Y."/>
            <person name="Lilburn T.G."/>
            <person name="Beck B.J."/>
            <person name="De Vos P."/>
            <person name="Vandamme P."/>
            <person name="Eisen J.A."/>
            <person name="Garrity G."/>
            <person name="Hugenholtz P."/>
            <person name="Kyrpides N.C."/>
        </authorList>
    </citation>
    <scope>NUCLEOTIDE SEQUENCE [LARGE SCALE GENOMIC DNA]</scope>
    <source>
        <strain evidence="1 2">VKM Ac-2538</strain>
    </source>
</reference>
<evidence type="ECO:0000313" key="1">
    <source>
        <dbReference type="EMBL" id="TCO22738.1"/>
    </source>
</evidence>
<name>A0ABY2BJK2_9ACTN</name>
<dbReference type="Gene3D" id="2.130.10.10">
    <property type="entry name" value="YVTN repeat-like/Quinoprotein amine dehydrogenase"/>
    <property type="match status" value="1"/>
</dbReference>
<comment type="caution">
    <text evidence="1">The sequence shown here is derived from an EMBL/GenBank/DDBJ whole genome shotgun (WGS) entry which is preliminary data.</text>
</comment>
<evidence type="ECO:0000313" key="2">
    <source>
        <dbReference type="Proteomes" id="UP000295818"/>
    </source>
</evidence>
<dbReference type="InterPro" id="IPR011048">
    <property type="entry name" value="Haem_d1_sf"/>
</dbReference>
<organism evidence="1 2">
    <name type="scientific">Kribbella orskensis</name>
    <dbReference type="NCBI Taxonomy" id="2512216"/>
    <lineage>
        <taxon>Bacteria</taxon>
        <taxon>Bacillati</taxon>
        <taxon>Actinomycetota</taxon>
        <taxon>Actinomycetes</taxon>
        <taxon>Propionibacteriales</taxon>
        <taxon>Kribbellaceae</taxon>
        <taxon>Kribbella</taxon>
    </lineage>
</organism>
<dbReference type="Proteomes" id="UP000295818">
    <property type="component" value="Unassembled WGS sequence"/>
</dbReference>
<sequence>MRGHVEDRLRHRHRLHQSWCVITSPGDTVAFDNLGWVDGGAVWRFDGATGTQDRVPVGGATHLRLSAAPAADSVVVEHGFRGRFAVSVRSWSSLAEPLVRVDVSGWTSSVAGDLDAFEGHQRVFVSYLDDVATGAPGYFLAEVGDRDVRVRRLDWFDHDRYDPVWQSVMSVVALPGGEYVFGVQRSSDLVVCDPTDLSVIRDVPLAGRFGNPAPFLRAGGSELWAVDYDTVVRLDTDSLTVEDRWLGQPPQTRGVWMFLGDVWMPRHERELMIARPGAGDVVAIDAESLRVVRRWLTGREPLTVALLDGRLVARDRKTGDLLTAETAA</sequence>
<gene>
    <name evidence="1" type="ORF">EV644_10645</name>
</gene>
<dbReference type="SUPFAM" id="SSF51004">
    <property type="entry name" value="C-terminal (heme d1) domain of cytochrome cd1-nitrite reductase"/>
    <property type="match status" value="1"/>
</dbReference>
<dbReference type="InterPro" id="IPR015943">
    <property type="entry name" value="WD40/YVTN_repeat-like_dom_sf"/>
</dbReference>
<dbReference type="EMBL" id="SLWM01000006">
    <property type="protein sequence ID" value="TCO22738.1"/>
    <property type="molecule type" value="Genomic_DNA"/>
</dbReference>
<keyword evidence="2" id="KW-1185">Reference proteome</keyword>
<protein>
    <submittedName>
        <fullName evidence="1">Uncharacterized protein</fullName>
    </submittedName>
</protein>
<proteinExistence type="predicted"/>